<gene>
    <name evidence="4" type="ORF">FJT64_022031</name>
</gene>
<keyword evidence="3" id="KW-1133">Transmembrane helix</keyword>
<accession>A0A6A4WK36</accession>
<evidence type="ECO:0000313" key="4">
    <source>
        <dbReference type="EMBL" id="KAF0306473.1"/>
    </source>
</evidence>
<evidence type="ECO:0000256" key="3">
    <source>
        <dbReference type="SAM" id="Phobius"/>
    </source>
</evidence>
<dbReference type="InterPro" id="IPR022048">
    <property type="entry name" value="Envelope_fusion-like"/>
</dbReference>
<reference evidence="4 5" key="1">
    <citation type="submission" date="2019-07" db="EMBL/GenBank/DDBJ databases">
        <title>Draft genome assembly of a fouling barnacle, Amphibalanus amphitrite (Darwin, 1854): The first reference genome for Thecostraca.</title>
        <authorList>
            <person name="Kim W."/>
        </authorList>
    </citation>
    <scope>NUCLEOTIDE SEQUENCE [LARGE SCALE GENOMIC DNA]</scope>
    <source>
        <strain evidence="4">SNU_AA5</strain>
        <tissue evidence="4">Soma without cirri and trophi</tissue>
    </source>
</reference>
<keyword evidence="1" id="KW-0175">Coiled coil</keyword>
<organism evidence="4 5">
    <name type="scientific">Amphibalanus amphitrite</name>
    <name type="common">Striped barnacle</name>
    <name type="synonym">Balanus amphitrite</name>
    <dbReference type="NCBI Taxonomy" id="1232801"/>
    <lineage>
        <taxon>Eukaryota</taxon>
        <taxon>Metazoa</taxon>
        <taxon>Ecdysozoa</taxon>
        <taxon>Arthropoda</taxon>
        <taxon>Crustacea</taxon>
        <taxon>Multicrustacea</taxon>
        <taxon>Cirripedia</taxon>
        <taxon>Thoracica</taxon>
        <taxon>Thoracicalcarea</taxon>
        <taxon>Balanomorpha</taxon>
        <taxon>Balanoidea</taxon>
        <taxon>Balanidae</taxon>
        <taxon>Amphibalaninae</taxon>
        <taxon>Amphibalanus</taxon>
    </lineage>
</organism>
<evidence type="ECO:0000313" key="5">
    <source>
        <dbReference type="Proteomes" id="UP000440578"/>
    </source>
</evidence>
<sequence>MCKKLTPLIQETREGCLYHAFRDDQDKASTACERVVQQPKPSIYAIDDHKWLYVLPTEETFSLQCTGTAQPPKGFRLHGTGVFSLPAGCAAMGDRYIVPAHYYQKGSRPDTIPLNEVIQFKISLNLTAFNTELPALETMNKTSLQEIIKQTSTVEKSPTLSELQQKMKDWGTKEESTTWVEVVVDHTALTLGAIATLGAIGLTILACRRRRQERMSSYARTSSDPVPATRTPDKPDPSVIALQSRISRLEITVREMQRKMGELKDQERELQDLKKKCDTLACLL</sequence>
<feature type="region of interest" description="Disordered" evidence="2">
    <location>
        <begin position="215"/>
        <end position="238"/>
    </location>
</feature>
<name>A0A6A4WK36_AMPAM</name>
<dbReference type="Pfam" id="PF12259">
    <property type="entry name" value="Baculo_F"/>
    <property type="match status" value="1"/>
</dbReference>
<protein>
    <submittedName>
        <fullName evidence="4">Uncharacterized protein</fullName>
    </submittedName>
</protein>
<proteinExistence type="predicted"/>
<dbReference type="AlphaFoldDB" id="A0A6A4WK36"/>
<keyword evidence="3" id="KW-0812">Transmembrane</keyword>
<feature type="transmembrane region" description="Helical" evidence="3">
    <location>
        <begin position="188"/>
        <end position="207"/>
    </location>
</feature>
<dbReference type="Proteomes" id="UP000440578">
    <property type="component" value="Unassembled WGS sequence"/>
</dbReference>
<feature type="coiled-coil region" evidence="1">
    <location>
        <begin position="239"/>
        <end position="283"/>
    </location>
</feature>
<keyword evidence="3" id="KW-0472">Membrane</keyword>
<evidence type="ECO:0000256" key="1">
    <source>
        <dbReference type="SAM" id="Coils"/>
    </source>
</evidence>
<comment type="caution">
    <text evidence="4">The sequence shown here is derived from an EMBL/GenBank/DDBJ whole genome shotgun (WGS) entry which is preliminary data.</text>
</comment>
<dbReference type="OrthoDB" id="6624493at2759"/>
<evidence type="ECO:0000256" key="2">
    <source>
        <dbReference type="SAM" id="MobiDB-lite"/>
    </source>
</evidence>
<keyword evidence="5" id="KW-1185">Reference proteome</keyword>
<dbReference type="EMBL" id="VIIS01000666">
    <property type="protein sequence ID" value="KAF0306473.1"/>
    <property type="molecule type" value="Genomic_DNA"/>
</dbReference>